<dbReference type="Gene3D" id="1.10.443.10">
    <property type="entry name" value="Intergrase catalytic core"/>
    <property type="match status" value="1"/>
</dbReference>
<protein>
    <recommendedName>
        <fullName evidence="7">Tyrosine recombinase XerC</fullName>
    </recommendedName>
</protein>
<keyword evidence="3" id="KW-0233">DNA recombination</keyword>
<dbReference type="SUPFAM" id="SSF47823">
    <property type="entry name" value="lambda integrase-like, N-terminal domain"/>
    <property type="match status" value="1"/>
</dbReference>
<evidence type="ECO:0000256" key="1">
    <source>
        <dbReference type="ARBA" id="ARBA00022908"/>
    </source>
</evidence>
<dbReference type="PANTHER" id="PTHR30349:SF41">
    <property type="entry name" value="INTEGRASE_RECOMBINASE PROTEIN MJ0367-RELATED"/>
    <property type="match status" value="1"/>
</dbReference>
<organism evidence="6">
    <name type="scientific">marine metagenome</name>
    <dbReference type="NCBI Taxonomy" id="408172"/>
    <lineage>
        <taxon>unclassified sequences</taxon>
        <taxon>metagenomes</taxon>
        <taxon>ecological metagenomes</taxon>
    </lineage>
</organism>
<dbReference type="InterPro" id="IPR044068">
    <property type="entry name" value="CB"/>
</dbReference>
<dbReference type="Pfam" id="PF00589">
    <property type="entry name" value="Phage_integrase"/>
    <property type="match status" value="1"/>
</dbReference>
<dbReference type="PROSITE" id="PS51900">
    <property type="entry name" value="CB"/>
    <property type="match status" value="1"/>
</dbReference>
<reference evidence="6" key="1">
    <citation type="submission" date="2018-05" db="EMBL/GenBank/DDBJ databases">
        <authorList>
            <person name="Lanie J.A."/>
            <person name="Ng W.-L."/>
            <person name="Kazmierczak K.M."/>
            <person name="Andrzejewski T.M."/>
            <person name="Davidsen T.M."/>
            <person name="Wayne K.J."/>
            <person name="Tettelin H."/>
            <person name="Glass J.I."/>
            <person name="Rusch D."/>
            <person name="Podicherti R."/>
            <person name="Tsui H.-C.T."/>
            <person name="Winkler M.E."/>
        </authorList>
    </citation>
    <scope>NUCLEOTIDE SEQUENCE</scope>
</reference>
<dbReference type="PANTHER" id="PTHR30349">
    <property type="entry name" value="PHAGE INTEGRASE-RELATED"/>
    <property type="match status" value="1"/>
</dbReference>
<keyword evidence="1" id="KW-0229">DNA integration</keyword>
<feature type="domain" description="Tyr recombinase" evidence="4">
    <location>
        <begin position="160"/>
        <end position="343"/>
    </location>
</feature>
<dbReference type="GO" id="GO:0015074">
    <property type="term" value="P:DNA integration"/>
    <property type="evidence" value="ECO:0007669"/>
    <property type="project" value="UniProtKB-KW"/>
</dbReference>
<dbReference type="AlphaFoldDB" id="A0A381VUB8"/>
<name>A0A381VUB8_9ZZZZ</name>
<dbReference type="Pfam" id="PF02899">
    <property type="entry name" value="Phage_int_SAM_1"/>
    <property type="match status" value="1"/>
</dbReference>
<dbReference type="InterPro" id="IPR011010">
    <property type="entry name" value="DNA_brk_join_enz"/>
</dbReference>
<dbReference type="InterPro" id="IPR002104">
    <property type="entry name" value="Integrase_catalytic"/>
</dbReference>
<dbReference type="InterPro" id="IPR013762">
    <property type="entry name" value="Integrase-like_cat_sf"/>
</dbReference>
<feature type="domain" description="Core-binding (CB)" evidence="5">
    <location>
        <begin position="6"/>
        <end position="139"/>
    </location>
</feature>
<dbReference type="InterPro" id="IPR004107">
    <property type="entry name" value="Integrase_SAM-like_N"/>
</dbReference>
<keyword evidence="2" id="KW-0238">DNA-binding</keyword>
<evidence type="ECO:0000313" key="6">
    <source>
        <dbReference type="EMBL" id="SVA43906.1"/>
    </source>
</evidence>
<dbReference type="InterPro" id="IPR050090">
    <property type="entry name" value="Tyrosine_recombinase_XerCD"/>
</dbReference>
<dbReference type="Gene3D" id="1.10.150.130">
    <property type="match status" value="1"/>
</dbReference>
<dbReference type="GO" id="GO:0006310">
    <property type="term" value="P:DNA recombination"/>
    <property type="evidence" value="ECO:0007669"/>
    <property type="project" value="UniProtKB-KW"/>
</dbReference>
<dbReference type="EMBL" id="UINC01009813">
    <property type="protein sequence ID" value="SVA43906.1"/>
    <property type="molecule type" value="Genomic_DNA"/>
</dbReference>
<dbReference type="SUPFAM" id="SSF56349">
    <property type="entry name" value="DNA breaking-rejoining enzymes"/>
    <property type="match status" value="1"/>
</dbReference>
<evidence type="ECO:0000259" key="5">
    <source>
        <dbReference type="PROSITE" id="PS51900"/>
    </source>
</evidence>
<sequence length="349" mass="40404">MKNMVESPIHVIENFLTTLAKESGFSKLTVTAYRRDLTRFYLYLKHKHNFDFSAIDRKNFLGFLNQEFNGKVYDEEVLKKDKDILKLDKKGKDYRKNYPIDFAELDDEKKKEKNKEKEKSPKTVARRLASLKSFYKYLVKAEEIEDNVTIHLKTPIVPKSLPNFVSKNLIETLMNAPPIDTIAGLRDRAILELFYSTGIRLSELVNLDIGDFQPDKKLVLVIGKGKKERLLPYGKVVENSVVHYLKKRKLSLKPAFHDKPLFVNSKENRISQRTVQRRMNNYIKLVADGKRLGPHLLRHTFATHLMSRGADIKAVKDLLGHSSLSSTQIYTHVPTEKLKKDYKQAHPHG</sequence>
<dbReference type="PROSITE" id="PS51898">
    <property type="entry name" value="TYR_RECOMBINASE"/>
    <property type="match status" value="1"/>
</dbReference>
<accession>A0A381VUB8</accession>
<evidence type="ECO:0008006" key="7">
    <source>
        <dbReference type="Google" id="ProtNLM"/>
    </source>
</evidence>
<dbReference type="InterPro" id="IPR010998">
    <property type="entry name" value="Integrase_recombinase_N"/>
</dbReference>
<evidence type="ECO:0000259" key="4">
    <source>
        <dbReference type="PROSITE" id="PS51898"/>
    </source>
</evidence>
<evidence type="ECO:0000256" key="3">
    <source>
        <dbReference type="ARBA" id="ARBA00023172"/>
    </source>
</evidence>
<dbReference type="GO" id="GO:0003677">
    <property type="term" value="F:DNA binding"/>
    <property type="evidence" value="ECO:0007669"/>
    <property type="project" value="UniProtKB-KW"/>
</dbReference>
<dbReference type="CDD" id="cd00798">
    <property type="entry name" value="INT_XerDC_C"/>
    <property type="match status" value="1"/>
</dbReference>
<proteinExistence type="predicted"/>
<evidence type="ECO:0000256" key="2">
    <source>
        <dbReference type="ARBA" id="ARBA00023125"/>
    </source>
</evidence>
<gene>
    <name evidence="6" type="ORF">METZ01_LOCUS96760</name>
</gene>